<organism evidence="2 3">
    <name type="scientific">Diploptera punctata</name>
    <name type="common">Pacific beetle cockroach</name>
    <dbReference type="NCBI Taxonomy" id="6984"/>
    <lineage>
        <taxon>Eukaryota</taxon>
        <taxon>Metazoa</taxon>
        <taxon>Ecdysozoa</taxon>
        <taxon>Arthropoda</taxon>
        <taxon>Hexapoda</taxon>
        <taxon>Insecta</taxon>
        <taxon>Pterygota</taxon>
        <taxon>Neoptera</taxon>
        <taxon>Polyneoptera</taxon>
        <taxon>Dictyoptera</taxon>
        <taxon>Blattodea</taxon>
        <taxon>Blaberoidea</taxon>
        <taxon>Blaberidae</taxon>
        <taxon>Diplopterinae</taxon>
        <taxon>Diploptera</taxon>
    </lineage>
</organism>
<keyword evidence="1" id="KW-0472">Membrane</keyword>
<reference evidence="2" key="1">
    <citation type="journal article" date="2023" name="IScience">
        <title>Live-bearing cockroach genome reveals convergent evolutionary mechanisms linked to viviparity in insects and beyond.</title>
        <authorList>
            <person name="Fouks B."/>
            <person name="Harrison M.C."/>
            <person name="Mikhailova A.A."/>
            <person name="Marchal E."/>
            <person name="English S."/>
            <person name="Carruthers M."/>
            <person name="Jennings E.C."/>
            <person name="Chiamaka E.L."/>
            <person name="Frigard R.A."/>
            <person name="Pippel M."/>
            <person name="Attardo G.M."/>
            <person name="Benoit J.B."/>
            <person name="Bornberg-Bauer E."/>
            <person name="Tobe S.S."/>
        </authorList>
    </citation>
    <scope>NUCLEOTIDE SEQUENCE</scope>
    <source>
        <tissue evidence="2">Testes</tissue>
    </source>
</reference>
<keyword evidence="1" id="KW-0812">Transmembrane</keyword>
<accession>A0AAD8EFT8</accession>
<evidence type="ECO:0000313" key="3">
    <source>
        <dbReference type="Proteomes" id="UP001233999"/>
    </source>
</evidence>
<keyword evidence="1" id="KW-1133">Transmembrane helix</keyword>
<sequence>FSQSLNLLQDFVTVFVTFSMLFMFTIEESIGLTKSRYARELRSMRFRHCICDILNAVHVHNR</sequence>
<evidence type="ECO:0000256" key="1">
    <source>
        <dbReference type="SAM" id="Phobius"/>
    </source>
</evidence>
<comment type="caution">
    <text evidence="2">The sequence shown here is derived from an EMBL/GenBank/DDBJ whole genome shotgun (WGS) entry which is preliminary data.</text>
</comment>
<protein>
    <submittedName>
        <fullName evidence="2">Uncharacterized protein</fullName>
    </submittedName>
</protein>
<dbReference type="AlphaFoldDB" id="A0AAD8EFT8"/>
<dbReference type="EMBL" id="JASPKZ010005303">
    <property type="protein sequence ID" value="KAJ9588808.1"/>
    <property type="molecule type" value="Genomic_DNA"/>
</dbReference>
<feature type="non-terminal residue" evidence="2">
    <location>
        <position position="1"/>
    </location>
</feature>
<feature type="non-terminal residue" evidence="2">
    <location>
        <position position="62"/>
    </location>
</feature>
<evidence type="ECO:0000313" key="2">
    <source>
        <dbReference type="EMBL" id="KAJ9588808.1"/>
    </source>
</evidence>
<reference evidence="2" key="2">
    <citation type="submission" date="2023-05" db="EMBL/GenBank/DDBJ databases">
        <authorList>
            <person name="Fouks B."/>
        </authorList>
    </citation>
    <scope>NUCLEOTIDE SEQUENCE</scope>
    <source>
        <strain evidence="2">Stay&amp;Tobe</strain>
        <tissue evidence="2">Testes</tissue>
    </source>
</reference>
<name>A0AAD8EFT8_DIPPU</name>
<keyword evidence="3" id="KW-1185">Reference proteome</keyword>
<proteinExistence type="predicted"/>
<feature type="transmembrane region" description="Helical" evidence="1">
    <location>
        <begin position="6"/>
        <end position="26"/>
    </location>
</feature>
<gene>
    <name evidence="2" type="ORF">L9F63_017919</name>
</gene>
<dbReference type="Proteomes" id="UP001233999">
    <property type="component" value="Unassembled WGS sequence"/>
</dbReference>